<evidence type="ECO:0000313" key="3">
    <source>
        <dbReference type="Proteomes" id="UP000684084"/>
    </source>
</evidence>
<protein>
    <submittedName>
        <fullName evidence="2">Uncharacterized protein</fullName>
    </submittedName>
</protein>
<sequence>MATVNNDDEYDDLPDDSDLTDLNDEEGSDANSSQNTNAIAQLNIEETVDLLPWVVIDPTFIPQCTRSFSDDDSESDFDVADLVKK</sequence>
<feature type="compositionally biased region" description="Acidic residues" evidence="1">
    <location>
        <begin position="1"/>
        <end position="28"/>
    </location>
</feature>
<feature type="region of interest" description="Disordered" evidence="1">
    <location>
        <begin position="64"/>
        <end position="85"/>
    </location>
</feature>
<dbReference type="EMBL" id="CAGKOT010000014">
    <property type="protein sequence ID" value="CAB5359876.1"/>
    <property type="molecule type" value="Genomic_DNA"/>
</dbReference>
<name>A0A916E545_9GLOM</name>
<feature type="compositionally biased region" description="Acidic residues" evidence="1">
    <location>
        <begin position="70"/>
        <end position="79"/>
    </location>
</feature>
<proteinExistence type="predicted"/>
<dbReference type="AlphaFoldDB" id="A0A916E545"/>
<dbReference type="Proteomes" id="UP000684084">
    <property type="component" value="Unassembled WGS sequence"/>
</dbReference>
<reference evidence="2" key="1">
    <citation type="submission" date="2020-05" db="EMBL/GenBank/DDBJ databases">
        <authorList>
            <person name="Rincon C."/>
            <person name="Sanders R I."/>
            <person name="Robbins C."/>
            <person name="Chaturvedi A."/>
        </authorList>
    </citation>
    <scope>NUCLEOTIDE SEQUENCE</scope>
    <source>
        <strain evidence="2">CHB12</strain>
    </source>
</reference>
<accession>A0A916E545</accession>
<comment type="caution">
    <text evidence="2">The sequence shown here is derived from an EMBL/GenBank/DDBJ whole genome shotgun (WGS) entry which is preliminary data.</text>
</comment>
<feature type="compositionally biased region" description="Polar residues" evidence="1">
    <location>
        <begin position="29"/>
        <end position="38"/>
    </location>
</feature>
<gene>
    <name evidence="2" type="ORF">CHRIB12_LOCUS7955</name>
</gene>
<organism evidence="2 3">
    <name type="scientific">Rhizophagus irregularis</name>
    <dbReference type="NCBI Taxonomy" id="588596"/>
    <lineage>
        <taxon>Eukaryota</taxon>
        <taxon>Fungi</taxon>
        <taxon>Fungi incertae sedis</taxon>
        <taxon>Mucoromycota</taxon>
        <taxon>Glomeromycotina</taxon>
        <taxon>Glomeromycetes</taxon>
        <taxon>Glomerales</taxon>
        <taxon>Glomeraceae</taxon>
        <taxon>Rhizophagus</taxon>
    </lineage>
</organism>
<evidence type="ECO:0000256" key="1">
    <source>
        <dbReference type="SAM" id="MobiDB-lite"/>
    </source>
</evidence>
<evidence type="ECO:0000313" key="2">
    <source>
        <dbReference type="EMBL" id="CAB5359876.1"/>
    </source>
</evidence>
<dbReference type="OrthoDB" id="2433784at2759"/>
<feature type="region of interest" description="Disordered" evidence="1">
    <location>
        <begin position="1"/>
        <end position="38"/>
    </location>
</feature>